<evidence type="ECO:0000256" key="5">
    <source>
        <dbReference type="SAM" id="Phobius"/>
    </source>
</evidence>
<dbReference type="EMBL" id="LNYN01000019">
    <property type="protein sequence ID" value="KTD34920.1"/>
    <property type="molecule type" value="Genomic_DNA"/>
</dbReference>
<keyword evidence="3 5" id="KW-1133">Transmembrane helix</keyword>
<evidence type="ECO:0000256" key="3">
    <source>
        <dbReference type="ARBA" id="ARBA00022989"/>
    </source>
</evidence>
<evidence type="ECO:0000313" key="9">
    <source>
        <dbReference type="Proteomes" id="UP000054985"/>
    </source>
</evidence>
<proteinExistence type="predicted"/>
<feature type="transmembrane region" description="Helical" evidence="5">
    <location>
        <begin position="42"/>
        <end position="63"/>
    </location>
</feature>
<evidence type="ECO:0000259" key="6">
    <source>
        <dbReference type="Pfam" id="PF06271"/>
    </source>
</evidence>
<name>A0A378JYP4_9GAMM</name>
<dbReference type="InterPro" id="IPR010432">
    <property type="entry name" value="RDD"/>
</dbReference>
<sequence length="125" mass="14255">MFLIRYLGALCYDAIIVLVLFVCLTALLLIVNNGQAIPPSTLWYQLALLSTAFFYYQGSLRFGGQTLGMRAWRFKLTSVNEKKISNQQIVLRLIYFIPALFLAPAFLKSSYALINKWTSTEFITN</sequence>
<gene>
    <name evidence="7" type="ORF">Lmor_1453</name>
    <name evidence="8" type="ORF">NCTC12239_02788</name>
</gene>
<keyword evidence="9" id="KW-1185">Reference proteome</keyword>
<feature type="transmembrane region" description="Helical" evidence="5">
    <location>
        <begin position="7"/>
        <end position="30"/>
    </location>
</feature>
<keyword evidence="2 5" id="KW-0812">Transmembrane</keyword>
<reference evidence="8 10" key="2">
    <citation type="submission" date="2018-06" db="EMBL/GenBank/DDBJ databases">
        <authorList>
            <consortium name="Pathogen Informatics"/>
            <person name="Doyle S."/>
        </authorList>
    </citation>
    <scope>NUCLEOTIDE SEQUENCE [LARGE SCALE GENOMIC DNA]</scope>
    <source>
        <strain evidence="8 10">NCTC12239</strain>
    </source>
</reference>
<evidence type="ECO:0000256" key="4">
    <source>
        <dbReference type="ARBA" id="ARBA00023136"/>
    </source>
</evidence>
<dbReference type="GO" id="GO:0016020">
    <property type="term" value="C:membrane"/>
    <property type="evidence" value="ECO:0007669"/>
    <property type="project" value="UniProtKB-SubCell"/>
</dbReference>
<dbReference type="Proteomes" id="UP000054985">
    <property type="component" value="Unassembled WGS sequence"/>
</dbReference>
<dbReference type="STRING" id="39962.Lmor_1453"/>
<evidence type="ECO:0000256" key="1">
    <source>
        <dbReference type="ARBA" id="ARBA00004141"/>
    </source>
</evidence>
<feature type="domain" description="RDD" evidence="6">
    <location>
        <begin position="7"/>
        <end position="106"/>
    </location>
</feature>
<evidence type="ECO:0000313" key="7">
    <source>
        <dbReference type="EMBL" id="KTD34920.1"/>
    </source>
</evidence>
<dbReference type="OrthoDB" id="9793824at2"/>
<reference evidence="7 9" key="1">
    <citation type="submission" date="2015-11" db="EMBL/GenBank/DDBJ databases">
        <title>Genomic analysis of 38 Legionella species identifies large and diverse effector repertoires.</title>
        <authorList>
            <person name="Burstein D."/>
            <person name="Amaro F."/>
            <person name="Zusman T."/>
            <person name="Lifshitz Z."/>
            <person name="Cohen O."/>
            <person name="Gilbert J.A."/>
            <person name="Pupko T."/>
            <person name="Shuman H.A."/>
            <person name="Segal G."/>
        </authorList>
    </citation>
    <scope>NUCLEOTIDE SEQUENCE [LARGE SCALE GENOMIC DNA]</scope>
    <source>
        <strain evidence="7 9">ATCC 43877</strain>
    </source>
</reference>
<dbReference type="EMBL" id="UGOG01000001">
    <property type="protein sequence ID" value="STX63835.1"/>
    <property type="molecule type" value="Genomic_DNA"/>
</dbReference>
<dbReference type="Pfam" id="PF06271">
    <property type="entry name" value="RDD"/>
    <property type="match status" value="1"/>
</dbReference>
<protein>
    <submittedName>
        <fullName evidence="7 8">RDD family</fullName>
    </submittedName>
</protein>
<evidence type="ECO:0000256" key="2">
    <source>
        <dbReference type="ARBA" id="ARBA00022692"/>
    </source>
</evidence>
<evidence type="ECO:0000313" key="10">
    <source>
        <dbReference type="Proteomes" id="UP000254040"/>
    </source>
</evidence>
<dbReference type="RefSeq" id="WP_028383297.1">
    <property type="nucleotide sequence ID" value="NZ_CAAAJG010000022.1"/>
</dbReference>
<dbReference type="Proteomes" id="UP000254040">
    <property type="component" value="Unassembled WGS sequence"/>
</dbReference>
<evidence type="ECO:0000313" key="8">
    <source>
        <dbReference type="EMBL" id="STX63835.1"/>
    </source>
</evidence>
<keyword evidence="4 5" id="KW-0472">Membrane</keyword>
<accession>A0A378JYP4</accession>
<feature type="transmembrane region" description="Helical" evidence="5">
    <location>
        <begin position="89"/>
        <end position="107"/>
    </location>
</feature>
<organism evidence="8 10">
    <name type="scientific">Legionella moravica</name>
    <dbReference type="NCBI Taxonomy" id="39962"/>
    <lineage>
        <taxon>Bacteria</taxon>
        <taxon>Pseudomonadati</taxon>
        <taxon>Pseudomonadota</taxon>
        <taxon>Gammaproteobacteria</taxon>
        <taxon>Legionellales</taxon>
        <taxon>Legionellaceae</taxon>
        <taxon>Legionella</taxon>
    </lineage>
</organism>
<dbReference type="AlphaFoldDB" id="A0A378JYP4"/>
<comment type="subcellular location">
    <subcellularLocation>
        <location evidence="1">Membrane</location>
        <topology evidence="1">Multi-pass membrane protein</topology>
    </subcellularLocation>
</comment>